<accession>A0A398BEA5</accession>
<organism evidence="2 3">
    <name type="scientific">Mesobacillus zeae</name>
    <dbReference type="NCBI Taxonomy" id="1917180"/>
    <lineage>
        <taxon>Bacteria</taxon>
        <taxon>Bacillati</taxon>
        <taxon>Bacillota</taxon>
        <taxon>Bacilli</taxon>
        <taxon>Bacillales</taxon>
        <taxon>Bacillaceae</taxon>
        <taxon>Mesobacillus</taxon>
    </lineage>
</organism>
<dbReference type="Proteomes" id="UP000265816">
    <property type="component" value="Unassembled WGS sequence"/>
</dbReference>
<dbReference type="SUPFAM" id="SSF55729">
    <property type="entry name" value="Acyl-CoA N-acyltransferases (Nat)"/>
    <property type="match status" value="1"/>
</dbReference>
<dbReference type="OrthoDB" id="9775804at2"/>
<sequence length="150" mass="17235">MQNTIRVLSEKELEEASNIFTNVFSSNPWNEPWSFQTSYKRLLDISKTPGYIGIGYFNSNKQMIGFLVGNEEQWADSKNFYINEICVLNNIQQNGVGTSLLKYLGNILIQRKVDLAYLSTARGKGKPELFFRKNGFVTNEYRILMTLNVS</sequence>
<dbReference type="PROSITE" id="PS51186">
    <property type="entry name" value="GNAT"/>
    <property type="match status" value="1"/>
</dbReference>
<dbReference type="InterPro" id="IPR000182">
    <property type="entry name" value="GNAT_dom"/>
</dbReference>
<evidence type="ECO:0000259" key="1">
    <source>
        <dbReference type="PROSITE" id="PS51186"/>
    </source>
</evidence>
<keyword evidence="2" id="KW-0808">Transferase</keyword>
<dbReference type="AlphaFoldDB" id="A0A398BEA5"/>
<dbReference type="GO" id="GO:0016747">
    <property type="term" value="F:acyltransferase activity, transferring groups other than amino-acyl groups"/>
    <property type="evidence" value="ECO:0007669"/>
    <property type="project" value="InterPro"/>
</dbReference>
<keyword evidence="3" id="KW-1185">Reference proteome</keyword>
<gene>
    <name evidence="2" type="ORF">D1970_04610</name>
</gene>
<dbReference type="Pfam" id="PF00583">
    <property type="entry name" value="Acetyltransf_1"/>
    <property type="match status" value="1"/>
</dbReference>
<evidence type="ECO:0000313" key="3">
    <source>
        <dbReference type="Proteomes" id="UP000265816"/>
    </source>
</evidence>
<dbReference type="InterPro" id="IPR016181">
    <property type="entry name" value="Acyl_CoA_acyltransferase"/>
</dbReference>
<name>A0A398BEA5_9BACI</name>
<dbReference type="RefSeq" id="WP_119111686.1">
    <property type="nucleotide sequence ID" value="NZ_JABUHL010000003.1"/>
</dbReference>
<proteinExistence type="predicted"/>
<protein>
    <submittedName>
        <fullName evidence="2">N-acetyltransferase</fullName>
    </submittedName>
</protein>
<dbReference type="EMBL" id="QWVT01000008">
    <property type="protein sequence ID" value="RID88117.1"/>
    <property type="molecule type" value="Genomic_DNA"/>
</dbReference>
<evidence type="ECO:0000313" key="2">
    <source>
        <dbReference type="EMBL" id="RID88117.1"/>
    </source>
</evidence>
<feature type="domain" description="N-acetyltransferase" evidence="1">
    <location>
        <begin position="3"/>
        <end position="150"/>
    </location>
</feature>
<dbReference type="Gene3D" id="3.40.630.30">
    <property type="match status" value="1"/>
</dbReference>
<comment type="caution">
    <text evidence="2">The sequence shown here is derived from an EMBL/GenBank/DDBJ whole genome shotgun (WGS) entry which is preliminary data.</text>
</comment>
<reference evidence="2 3" key="1">
    <citation type="submission" date="2018-08" db="EMBL/GenBank/DDBJ databases">
        <title>Bacillus jemisoniae sp. nov., Bacillus chryseoplanitiae sp. nov., Bacillus resnikiae sp. nov., and Bacillus frankliniae sp. nov., isolated from Viking spacecraft and associated surfaces.</title>
        <authorList>
            <person name="Seuylemezian A."/>
            <person name="Vaishampayan P."/>
        </authorList>
    </citation>
    <scope>NUCLEOTIDE SEQUENCE [LARGE SCALE GENOMIC DNA]</scope>
    <source>
        <strain evidence="2 3">JJ-247</strain>
    </source>
</reference>